<reference evidence="1" key="1">
    <citation type="submission" date="2024-07" db="EMBL/GenBank/DDBJ databases">
        <title>Complete genome sequences of cellulolytic bacteria, Kitasatospora sp. CMC57 and Streptomyces sp. CMC78, isolated from Japanese agricultural soil.</title>
        <authorList>
            <person name="Hashimoto T."/>
            <person name="Ito M."/>
            <person name="Iwamoto M."/>
            <person name="Fukahori D."/>
            <person name="Shoda T."/>
            <person name="Sakoda M."/>
            <person name="Morohoshi T."/>
            <person name="Mitsuboshi M."/>
            <person name="Nishizawa T."/>
        </authorList>
    </citation>
    <scope>NUCLEOTIDE SEQUENCE</scope>
    <source>
        <strain evidence="1">CMC57</strain>
    </source>
</reference>
<name>A0AB33K7W8_9ACTN</name>
<accession>A0AB33K7W8</accession>
<evidence type="ECO:0000313" key="1">
    <source>
        <dbReference type="EMBL" id="BFP49778.1"/>
    </source>
</evidence>
<dbReference type="RefSeq" id="WP_407991842.1">
    <property type="nucleotide sequence ID" value="NZ_AP035881.2"/>
</dbReference>
<protein>
    <submittedName>
        <fullName evidence="1">Uncharacterized protein</fullName>
    </submittedName>
</protein>
<gene>
    <name evidence="1" type="ORF">KCMC57_61460</name>
</gene>
<dbReference type="EMBL" id="AP035881">
    <property type="protein sequence ID" value="BFP49778.1"/>
    <property type="molecule type" value="Genomic_DNA"/>
</dbReference>
<organism evidence="1">
    <name type="scientific">Kitasatospora sp. CMC57</name>
    <dbReference type="NCBI Taxonomy" id="3231513"/>
    <lineage>
        <taxon>Bacteria</taxon>
        <taxon>Bacillati</taxon>
        <taxon>Actinomycetota</taxon>
        <taxon>Actinomycetes</taxon>
        <taxon>Kitasatosporales</taxon>
        <taxon>Streptomycetaceae</taxon>
        <taxon>Kitasatospora</taxon>
    </lineage>
</organism>
<proteinExistence type="predicted"/>
<dbReference type="AlphaFoldDB" id="A0AB33K7W8"/>
<sequence>MTVVTTRPSERGRLITRYSLTTSPLYPAVHGYLAPLGMPASPTTDEQEPDRFFGRMLSAVRRETRRYEPVAEALHTVAAFVERGPGEEYLTAFYRVRPAEEDPALVYVSTVYARALFHLARQPDTETFPQNMRRLLSEPVPALARLRELLGALPEDFVGHLLAEAVARRGENPFFRERLDHARELFEQYSGPTVSWWTADARPLSVLGTGRLDNPAALPAHLALAMTLYE</sequence>